<dbReference type="SMART" id="SM00034">
    <property type="entry name" value="CLECT"/>
    <property type="match status" value="1"/>
</dbReference>
<dbReference type="GeneID" id="106012871"/>
<reference evidence="4" key="1">
    <citation type="submission" date="2025-08" db="UniProtKB">
        <authorList>
            <consortium name="RefSeq"/>
        </authorList>
    </citation>
    <scope>IDENTIFICATION</scope>
</reference>
<keyword evidence="3" id="KW-1185">Reference proteome</keyword>
<name>A0ABM1VZH7_APLCA</name>
<sequence length="347" mass="37160">MPCSTSSKINALDVECLTIGKGEEEKLEVLSVRKHKPLFSSGERLAYIDLTKGPEVQRTDQLDDQTTATGVIFNTPGQDSFLSLTVMYPGWSDGCVHYVCVARTQAGRLRLSRVYVRSTRPTSSTLAQALRDLSGQLDSLTAAAAATPSSSSSSSSSPSSSSSSSSSSSGAGESGSCRKRSDSAVASALVQTLYTESGVYNGSTYFLPSYSPSTYLVAEPACRGLGGILAQIDDEEEYEFVKNFTLPILSDKAIVLLGATDEAEEGVWVNRVGGGPAGVLDWVPGGAVPDNLRGDQDCLALVKNFRGTPGIRMNDMQCNFNPYRDMDWIHSFLCEVKVEESVLYTDC</sequence>
<dbReference type="InterPro" id="IPR016187">
    <property type="entry name" value="CTDL_fold"/>
</dbReference>
<accession>A0ABM1VZH7</accession>
<dbReference type="InterPro" id="IPR016186">
    <property type="entry name" value="C-type_lectin-like/link_sf"/>
</dbReference>
<feature type="domain" description="C-type lectin" evidence="2">
    <location>
        <begin position="200"/>
        <end position="319"/>
    </location>
</feature>
<dbReference type="CDD" id="cd00037">
    <property type="entry name" value="CLECT"/>
    <property type="match status" value="1"/>
</dbReference>
<dbReference type="SUPFAM" id="SSF56436">
    <property type="entry name" value="C-type lectin-like"/>
    <property type="match status" value="1"/>
</dbReference>
<evidence type="ECO:0000313" key="3">
    <source>
        <dbReference type="Proteomes" id="UP000694888"/>
    </source>
</evidence>
<feature type="region of interest" description="Disordered" evidence="1">
    <location>
        <begin position="144"/>
        <end position="176"/>
    </location>
</feature>
<dbReference type="RefSeq" id="XP_035827820.1">
    <property type="nucleotide sequence ID" value="XM_035971927.1"/>
</dbReference>
<organism evidence="3 4">
    <name type="scientific">Aplysia californica</name>
    <name type="common">California sea hare</name>
    <dbReference type="NCBI Taxonomy" id="6500"/>
    <lineage>
        <taxon>Eukaryota</taxon>
        <taxon>Metazoa</taxon>
        <taxon>Spiralia</taxon>
        <taxon>Lophotrochozoa</taxon>
        <taxon>Mollusca</taxon>
        <taxon>Gastropoda</taxon>
        <taxon>Heterobranchia</taxon>
        <taxon>Euthyneura</taxon>
        <taxon>Tectipleura</taxon>
        <taxon>Aplysiida</taxon>
        <taxon>Aplysioidea</taxon>
        <taxon>Aplysiidae</taxon>
        <taxon>Aplysia</taxon>
    </lineage>
</organism>
<dbReference type="Proteomes" id="UP000694888">
    <property type="component" value="Unplaced"/>
</dbReference>
<proteinExistence type="predicted"/>
<evidence type="ECO:0000256" key="1">
    <source>
        <dbReference type="SAM" id="MobiDB-lite"/>
    </source>
</evidence>
<feature type="compositionally biased region" description="Low complexity" evidence="1">
    <location>
        <begin position="148"/>
        <end position="169"/>
    </location>
</feature>
<dbReference type="PROSITE" id="PS50041">
    <property type="entry name" value="C_TYPE_LECTIN_2"/>
    <property type="match status" value="1"/>
</dbReference>
<dbReference type="InterPro" id="IPR001304">
    <property type="entry name" value="C-type_lectin-like"/>
</dbReference>
<evidence type="ECO:0000313" key="4">
    <source>
        <dbReference type="RefSeq" id="XP_035827820.1"/>
    </source>
</evidence>
<evidence type="ECO:0000259" key="2">
    <source>
        <dbReference type="PROSITE" id="PS50041"/>
    </source>
</evidence>
<gene>
    <name evidence="4" type="primary">LOC106012871</name>
</gene>
<protein>
    <submittedName>
        <fullName evidence="4">Pinin</fullName>
    </submittedName>
</protein>
<dbReference type="Gene3D" id="3.10.100.10">
    <property type="entry name" value="Mannose-Binding Protein A, subunit A"/>
    <property type="match status" value="1"/>
</dbReference>